<dbReference type="PANTHER" id="PTHR31025">
    <property type="entry name" value="SI:CH211-196P9.1-RELATED"/>
    <property type="match status" value="1"/>
</dbReference>
<comment type="caution">
    <text evidence="2">The sequence shown here is derived from an EMBL/GenBank/DDBJ whole genome shotgun (WGS) entry which is preliminary data.</text>
</comment>
<evidence type="ECO:0000313" key="2">
    <source>
        <dbReference type="EMBL" id="KAK0151961.1"/>
    </source>
</evidence>
<accession>A0AA47N5G0</accession>
<organism evidence="2 3">
    <name type="scientific">Merluccius polli</name>
    <name type="common">Benguela hake</name>
    <name type="synonym">Merluccius cadenati</name>
    <dbReference type="NCBI Taxonomy" id="89951"/>
    <lineage>
        <taxon>Eukaryota</taxon>
        <taxon>Metazoa</taxon>
        <taxon>Chordata</taxon>
        <taxon>Craniata</taxon>
        <taxon>Vertebrata</taxon>
        <taxon>Euteleostomi</taxon>
        <taxon>Actinopterygii</taxon>
        <taxon>Neopterygii</taxon>
        <taxon>Teleostei</taxon>
        <taxon>Neoteleostei</taxon>
        <taxon>Acanthomorphata</taxon>
        <taxon>Zeiogadaria</taxon>
        <taxon>Gadariae</taxon>
        <taxon>Gadiformes</taxon>
        <taxon>Gadoidei</taxon>
        <taxon>Merlucciidae</taxon>
        <taxon>Merluccius</taxon>
    </lineage>
</organism>
<reference evidence="2" key="1">
    <citation type="journal article" date="2023" name="Front. Mar. Sci.">
        <title>A new Merluccius polli reference genome to investigate the effects of global change in West African waters.</title>
        <authorList>
            <person name="Mateo J.L."/>
            <person name="Blanco-Fernandez C."/>
            <person name="Garcia-Vazquez E."/>
            <person name="Machado-Schiaffino G."/>
        </authorList>
    </citation>
    <scope>NUCLEOTIDE SEQUENCE</scope>
    <source>
        <strain evidence="2">C29</strain>
        <tissue evidence="2">Fin</tissue>
    </source>
</reference>
<sequence>MHDILEGIGPYEVKLVLNSLIEKKHVTLDQINYRITSFDYGFADRRNKPSVLSKNDMRNIDGAMRQSAAQTWCLLRLLPLMVSDLVPGDCEEWQLLLLLLSCMELIFSPSLTTPVTTYLGKIIEEHHTMLLELFPNISLRPKHHFMLHYTTAIQKLGPLVQYWALRFEAKHGFFKRINHVTCNFRNICKTMAFRHQMLQCYNVLSGTILKANFEDIRQVLLETIEGRPILGALDSGSIISLAQRRCMVQILVSHMVNRFGETPTADTKMALSSTLIETFPSLRDMSESGCVTWYSKGRHHRPATGFLEERLRNIRKQMRRLSDAGPRRVEQPPPQRTIPDSSMPLEQVVEMAEWLKHNDQPLIQVEEFMRDTALYRARWVRENSGKSVHDVLQEFPQLTTPGMV</sequence>
<name>A0AA47N5G0_MERPO</name>
<protein>
    <submittedName>
        <fullName evidence="2">Uncharacterized protein</fullName>
    </submittedName>
</protein>
<evidence type="ECO:0000256" key="1">
    <source>
        <dbReference type="SAM" id="MobiDB-lite"/>
    </source>
</evidence>
<dbReference type="PANTHER" id="PTHR31025:SF9">
    <property type="entry name" value="SI:DKEY-286J15.1"/>
    <property type="match status" value="1"/>
</dbReference>
<dbReference type="AlphaFoldDB" id="A0AA47N5G0"/>
<dbReference type="EMBL" id="JAOPHQ010001148">
    <property type="protein sequence ID" value="KAK0151961.1"/>
    <property type="molecule type" value="Genomic_DNA"/>
</dbReference>
<proteinExistence type="predicted"/>
<feature type="region of interest" description="Disordered" evidence="1">
    <location>
        <begin position="321"/>
        <end position="341"/>
    </location>
</feature>
<gene>
    <name evidence="2" type="ORF">N1851_006660</name>
</gene>
<feature type="compositionally biased region" description="Basic and acidic residues" evidence="1">
    <location>
        <begin position="321"/>
        <end position="330"/>
    </location>
</feature>
<dbReference type="Proteomes" id="UP001174136">
    <property type="component" value="Unassembled WGS sequence"/>
</dbReference>
<keyword evidence="3" id="KW-1185">Reference proteome</keyword>
<evidence type="ECO:0000313" key="3">
    <source>
        <dbReference type="Proteomes" id="UP001174136"/>
    </source>
</evidence>